<sequence>MRNVRSTGHADPVDQARNKFLDDGETEYLGGTLSAEGYQLTKAAVSSNKPGSPGVQVSTFAVDGAQSNDMMVIKRVPPTEGGPNLVLYMPEDEVTSFHEFKNAEEMTDWLKEVANDPTERKRFTQHFSSDKAPKQEERVNKKFGEFANGDINAVVGSFGYEKGDIFERLNKDASVPPVQVNGLTRTQLYKQEPDGKATYIGYQEDGKKILYKYDAYGNMHGSNGKEWFFAQNGLNENKPLEPMTFNEFRKKIASVSLDNVGANNLNGLYDEFLKQLRSPGHGLATALKALGVPDDVAHSIETIAKDPVKGTLLELNHDNRIGKLFGVDQEEMDAQLENAGNQIQNNIPYYGTWRGRLGNAADVIEETAGTPEVPSTEVRT</sequence>
<comment type="caution">
    <text evidence="2">The sequence shown here is derived from an EMBL/GenBank/DDBJ whole genome shotgun (WGS) entry which is preliminary data.</text>
</comment>
<protein>
    <recommendedName>
        <fullName evidence="1">Dermonecrotic toxin N-terminal domain-containing protein</fullName>
    </recommendedName>
</protein>
<reference evidence="2 3" key="1">
    <citation type="submission" date="2015-02" db="EMBL/GenBank/DDBJ databases">
        <title>Pseudomonas helleri sp. nov. and Pseudomonas weihenstephanensis sp. nov., isolated from raw cows milk.</title>
        <authorList>
            <person name="von Neubeck M."/>
            <person name="Huptas C."/>
            <person name="Wenning M."/>
            <person name="Scherer S."/>
        </authorList>
    </citation>
    <scope>NUCLEOTIDE SEQUENCE [LARGE SCALE GENOMIC DNA]</scope>
    <source>
        <strain evidence="2 3">DSM 17149</strain>
    </source>
</reference>
<gene>
    <name evidence="2" type="ORF">TU73_27730</name>
</gene>
<feature type="domain" description="Dermonecrotic toxin N-terminal" evidence="1">
    <location>
        <begin position="13"/>
        <end position="128"/>
    </location>
</feature>
<evidence type="ECO:0000313" key="2">
    <source>
        <dbReference type="EMBL" id="KRP41146.1"/>
    </source>
</evidence>
<dbReference type="EMBL" id="JYLH01000032">
    <property type="protein sequence ID" value="KRP41146.1"/>
    <property type="molecule type" value="Genomic_DNA"/>
</dbReference>
<organism evidence="2 3">
    <name type="scientific">Pseudomonas libanensis</name>
    <dbReference type="NCBI Taxonomy" id="75588"/>
    <lineage>
        <taxon>Bacteria</taxon>
        <taxon>Pseudomonadati</taxon>
        <taxon>Pseudomonadota</taxon>
        <taxon>Gammaproteobacteria</taxon>
        <taxon>Pseudomonadales</taxon>
        <taxon>Pseudomonadaceae</taxon>
        <taxon>Pseudomonas</taxon>
    </lineage>
</organism>
<evidence type="ECO:0000313" key="3">
    <source>
        <dbReference type="Proteomes" id="UP000051446"/>
    </source>
</evidence>
<accession>A0A0R2XYP2</accession>
<dbReference type="AlphaFoldDB" id="A0A0R2XYP2"/>
<dbReference type="InterPro" id="IPR046673">
    <property type="entry name" value="ToxA_N"/>
</dbReference>
<dbReference type="Pfam" id="PF20178">
    <property type="entry name" value="ToxA_N"/>
    <property type="match status" value="1"/>
</dbReference>
<dbReference type="PATRIC" id="fig|75588.4.peg.3392"/>
<proteinExistence type="predicted"/>
<dbReference type="Proteomes" id="UP000051446">
    <property type="component" value="Unassembled WGS sequence"/>
</dbReference>
<evidence type="ECO:0000259" key="1">
    <source>
        <dbReference type="Pfam" id="PF20178"/>
    </source>
</evidence>
<name>A0A0R2XYP2_9PSED</name>